<dbReference type="InterPro" id="IPR038717">
    <property type="entry name" value="Tc1-like_DDE_dom"/>
</dbReference>
<evidence type="ECO:0000259" key="11">
    <source>
        <dbReference type="Pfam" id="PF04811"/>
    </source>
</evidence>
<dbReference type="InterPro" id="IPR036175">
    <property type="entry name" value="Sec23/24_helical_dom_sf"/>
</dbReference>
<dbReference type="InterPro" id="IPR036397">
    <property type="entry name" value="RNaseH_sf"/>
</dbReference>
<evidence type="ECO:0000313" key="16">
    <source>
        <dbReference type="Ensembl" id="ENSOKIP00005054439.1"/>
    </source>
</evidence>
<evidence type="ECO:0000259" key="14">
    <source>
        <dbReference type="Pfam" id="PF13358"/>
    </source>
</evidence>
<dbReference type="Gene3D" id="2.30.30.380">
    <property type="entry name" value="Zn-finger domain of Sec23/24"/>
    <property type="match status" value="1"/>
</dbReference>
<evidence type="ECO:0000256" key="6">
    <source>
        <dbReference type="ARBA" id="ARBA00022927"/>
    </source>
</evidence>
<dbReference type="SUPFAM" id="SSF82754">
    <property type="entry name" value="C-terminal, gelsolin-like domain of Sec23/24"/>
    <property type="match status" value="1"/>
</dbReference>
<evidence type="ECO:0000256" key="4">
    <source>
        <dbReference type="ARBA" id="ARBA00008334"/>
    </source>
</evidence>
<dbReference type="InterPro" id="IPR041742">
    <property type="entry name" value="Sec24-like_trunk_dom"/>
</dbReference>
<dbReference type="GO" id="GO:0000149">
    <property type="term" value="F:SNARE binding"/>
    <property type="evidence" value="ECO:0007669"/>
    <property type="project" value="TreeGrafter"/>
</dbReference>
<dbReference type="Gene3D" id="1.10.10.10">
    <property type="entry name" value="Winged helix-like DNA-binding domain superfamily/Winged helix DNA-binding domain"/>
    <property type="match status" value="1"/>
</dbReference>
<dbReference type="Pfam" id="PF04811">
    <property type="entry name" value="Sec23_trunk"/>
    <property type="match status" value="1"/>
</dbReference>
<dbReference type="GO" id="GO:0005789">
    <property type="term" value="C:endoplasmic reticulum membrane"/>
    <property type="evidence" value="ECO:0007669"/>
    <property type="project" value="UniProtKB-SubCell"/>
</dbReference>
<dbReference type="InterPro" id="IPR057667">
    <property type="entry name" value="HTH_SB"/>
</dbReference>
<dbReference type="InterPro" id="IPR009057">
    <property type="entry name" value="Homeodomain-like_sf"/>
</dbReference>
<dbReference type="InterPro" id="IPR012990">
    <property type="entry name" value="Beta-sandwich_Sec23_24"/>
</dbReference>
<keyword evidence="6" id="KW-0653">Protein transport</keyword>
<dbReference type="SUPFAM" id="SSF81995">
    <property type="entry name" value="beta-sandwich domain of Sec23/24"/>
    <property type="match status" value="2"/>
</dbReference>
<evidence type="ECO:0000259" key="8">
    <source>
        <dbReference type="Pfam" id="PF00626"/>
    </source>
</evidence>
<dbReference type="Pfam" id="PF00626">
    <property type="entry name" value="Gelsolin"/>
    <property type="match status" value="1"/>
</dbReference>
<evidence type="ECO:0000313" key="17">
    <source>
        <dbReference type="Proteomes" id="UP000694557"/>
    </source>
</evidence>
<dbReference type="AlphaFoldDB" id="A0A8C7HA30"/>
<dbReference type="InterPro" id="IPR029006">
    <property type="entry name" value="ADF-H/Gelsolin-like_dom_sf"/>
</dbReference>
<evidence type="ECO:0000259" key="9">
    <source>
        <dbReference type="Pfam" id="PF01498"/>
    </source>
</evidence>
<evidence type="ECO:0000256" key="5">
    <source>
        <dbReference type="ARBA" id="ARBA00022448"/>
    </source>
</evidence>
<feature type="domain" description="Sleeping Beauty transposase HTH" evidence="15">
    <location>
        <begin position="1"/>
        <end position="51"/>
    </location>
</feature>
<dbReference type="InterPro" id="IPR050550">
    <property type="entry name" value="SEC23_SEC24_subfamily"/>
</dbReference>
<dbReference type="InterPro" id="IPR006900">
    <property type="entry name" value="Sec23/24_helical_dom"/>
</dbReference>
<comment type="similarity">
    <text evidence="4">Belongs to the SEC23/SEC24 family. SEC24 subfamily.</text>
</comment>
<dbReference type="Gene3D" id="3.40.50.410">
    <property type="entry name" value="von Willebrand factor, type A domain"/>
    <property type="match status" value="1"/>
</dbReference>
<dbReference type="GO" id="GO:0008270">
    <property type="term" value="F:zinc ion binding"/>
    <property type="evidence" value="ECO:0007669"/>
    <property type="project" value="InterPro"/>
</dbReference>
<evidence type="ECO:0000256" key="1">
    <source>
        <dbReference type="ARBA" id="ARBA00004299"/>
    </source>
</evidence>
<dbReference type="SUPFAM" id="SSF46689">
    <property type="entry name" value="Homeodomain-like"/>
    <property type="match status" value="1"/>
</dbReference>
<evidence type="ECO:0000259" key="12">
    <source>
        <dbReference type="Pfam" id="PF04815"/>
    </source>
</evidence>
<feature type="domain" description="Transposase Tc1-like" evidence="9">
    <location>
        <begin position="68"/>
        <end position="138"/>
    </location>
</feature>
<dbReference type="FunFam" id="3.40.50.410:FF:000020">
    <property type="entry name" value="protein transport protein Sec24D isoform X1"/>
    <property type="match status" value="1"/>
</dbReference>
<dbReference type="FunFam" id="2.60.40.1670:FF:000004">
    <property type="entry name" value="SEC24 homolog D, COPII coat complex component"/>
    <property type="match status" value="1"/>
</dbReference>
<dbReference type="GO" id="GO:0003677">
    <property type="term" value="F:DNA binding"/>
    <property type="evidence" value="ECO:0007669"/>
    <property type="project" value="InterPro"/>
</dbReference>
<dbReference type="GO" id="GO:0030127">
    <property type="term" value="C:COPII vesicle coat"/>
    <property type="evidence" value="ECO:0007669"/>
    <property type="project" value="InterPro"/>
</dbReference>
<dbReference type="GO" id="GO:0015074">
    <property type="term" value="P:DNA integration"/>
    <property type="evidence" value="ECO:0007669"/>
    <property type="project" value="InterPro"/>
</dbReference>
<dbReference type="SUPFAM" id="SSF53300">
    <property type="entry name" value="vWA-like"/>
    <property type="match status" value="1"/>
</dbReference>
<evidence type="ECO:0000256" key="2">
    <source>
        <dbReference type="ARBA" id="ARBA00004397"/>
    </source>
</evidence>
<dbReference type="InterPro" id="IPR036180">
    <property type="entry name" value="Gelsolin-like_dom_sf"/>
</dbReference>
<dbReference type="PANTHER" id="PTHR13803">
    <property type="entry name" value="SEC24-RELATED PROTEIN"/>
    <property type="match status" value="1"/>
</dbReference>
<dbReference type="PANTHER" id="PTHR13803:SF6">
    <property type="entry name" value="PROTEIN TRANSPORT PROTEIN SEC24D"/>
    <property type="match status" value="1"/>
</dbReference>
<dbReference type="Pfam" id="PF25787">
    <property type="entry name" value="HTH_SB"/>
    <property type="match status" value="1"/>
</dbReference>
<organism evidence="16 17">
    <name type="scientific">Oncorhynchus kisutch</name>
    <name type="common">Coho salmon</name>
    <name type="synonym">Salmo kisutch</name>
    <dbReference type="NCBI Taxonomy" id="8019"/>
    <lineage>
        <taxon>Eukaryota</taxon>
        <taxon>Metazoa</taxon>
        <taxon>Chordata</taxon>
        <taxon>Craniata</taxon>
        <taxon>Vertebrata</taxon>
        <taxon>Euteleostomi</taxon>
        <taxon>Actinopterygii</taxon>
        <taxon>Neopterygii</taxon>
        <taxon>Teleostei</taxon>
        <taxon>Protacanthopterygii</taxon>
        <taxon>Salmoniformes</taxon>
        <taxon>Salmonidae</taxon>
        <taxon>Salmoninae</taxon>
        <taxon>Oncorhynchus</taxon>
    </lineage>
</organism>
<dbReference type="InterPro" id="IPR036388">
    <property type="entry name" value="WH-like_DNA-bd_sf"/>
</dbReference>
<dbReference type="Gene3D" id="3.30.420.10">
    <property type="entry name" value="Ribonuclease H-like superfamily/Ribonuclease H"/>
    <property type="match status" value="1"/>
</dbReference>
<dbReference type="Gene3D" id="2.60.40.1670">
    <property type="entry name" value="beta-sandwich domain of Sec23/24"/>
    <property type="match status" value="1"/>
</dbReference>
<keyword evidence="7" id="KW-0968">Cytoplasmic vesicle</keyword>
<dbReference type="InterPro" id="IPR036465">
    <property type="entry name" value="vWFA_dom_sf"/>
</dbReference>
<name>A0A8C7HA30_ONCKI</name>
<dbReference type="Pfam" id="PF01498">
    <property type="entry name" value="HTH_Tnp_Tc3_2"/>
    <property type="match status" value="1"/>
</dbReference>
<dbReference type="Proteomes" id="UP000694557">
    <property type="component" value="Unassembled WGS sequence"/>
</dbReference>
<reference evidence="16" key="1">
    <citation type="submission" date="2025-08" db="UniProtKB">
        <authorList>
            <consortium name="Ensembl"/>
        </authorList>
    </citation>
    <scope>IDENTIFICATION</scope>
</reference>
<feature type="domain" description="Sec23/Sec24 helical" evidence="12">
    <location>
        <begin position="802"/>
        <end position="901"/>
    </location>
</feature>
<evidence type="ECO:0000259" key="15">
    <source>
        <dbReference type="Pfam" id="PF25787"/>
    </source>
</evidence>
<reference evidence="16" key="2">
    <citation type="submission" date="2025-09" db="UniProtKB">
        <authorList>
            <consortium name="Ensembl"/>
        </authorList>
    </citation>
    <scope>IDENTIFICATION</scope>
</reference>
<dbReference type="Pfam" id="PF13358">
    <property type="entry name" value="DDE_3"/>
    <property type="match status" value="1"/>
</dbReference>
<dbReference type="SUPFAM" id="SSF81811">
    <property type="entry name" value="Helical domain of Sec23/24"/>
    <property type="match status" value="1"/>
</dbReference>
<evidence type="ECO:0000259" key="13">
    <source>
        <dbReference type="Pfam" id="PF08033"/>
    </source>
</evidence>
<dbReference type="FunFam" id="2.30.30.380:FF:000003">
    <property type="entry name" value="SEC24 homolog D, COPII coat complex component"/>
    <property type="match status" value="1"/>
</dbReference>
<evidence type="ECO:0000256" key="3">
    <source>
        <dbReference type="ARBA" id="ARBA00004514"/>
    </source>
</evidence>
<dbReference type="Pfam" id="PF04815">
    <property type="entry name" value="Sec23_helical"/>
    <property type="match status" value="1"/>
</dbReference>
<evidence type="ECO:0000256" key="7">
    <source>
        <dbReference type="ARBA" id="ARBA00023329"/>
    </source>
</evidence>
<sequence length="1055" mass="119066">MKNKEHTRQVRDTVVKKFKAGFGYKKISQALNIPKSTVQAIILKWKEYQTTANLPRPGRPSKLSAHTRRRLIRDVAKRPMITLDELQRSTAEVGDSVHRTTISRILHKSGLYGRVARRKPFLKNIHKKCCLKFATSHLGDTPNMWKKVLWSDETKIELFGNNAKCYVWRKSNTAHHPEHPTPTVKHGGGSIMVWACFSSAGTGKMNKIDGKMDGAKYRTILEENLMESAKDLRLGRRFVFQQDNIPKHKAKSTMEWFKNKHIQVLEWPSQSPDLNPIENLWKELKTATQVIEDDQAKRGGQVYTTNLRGQVPPLVTTDYTVQDQGNASPRFMRCTTYSFPCTADLAKQCQVPLATIIKPFATVPKNETPMYVVNHGETGPIRCNRCKAYMCPYMQFTDGGRRYQCGFCNCVNEVPAFYFQHLDHMGKRVDFYERPELSLGSYEFAATLDYCKNNKPASPPAYIFMIDVSYANIKSGLVRLVCDELKTLLDNLPREDGAESSMVKVGFVTYNKILHFYNVKSALAQPQMMVVSDTAEMFVPLLDGFLVNFQESRAVINNLLDQIPDMFADTNESETVFAPVIQAGVEALKAAECSGKLFIFHSSIPTAEAPGKLKNRDDKKLINTEKEKTLFQPQKAVYEQLSKDCVSQGCSVDLFLFPSQYVDIATMGDVATHTGGSVFKYSNFQVERDGQHFLSDLRKDVEKAIGFDAIMRVRTSTGFRATDFFGAIHMNNTTDVEMAAVDCDKAVTVEFKHDDTLSEETGALMQCALLYTTISGQRRLRIHNLSLNCSAQLSELYKSCETDALINFFAKSAYRAMLNQPLKTVKEILVNQAAHMLACYRKNCASPSAASQLILPDAMKVFPVYLNSLLKTGPLVGSAELSTDDRAHQRLSTTAMGVEDTQLLLYPRLIPLVRQHTRHSLLDVVPTPVRCSEERLTDAGMFLLENGCSLFLWLGQACPPEMIQSIFNVPSLAHVSIDLRSLPELDNPQSQKLRSIVDSLLDQRPSSMKLMIVKQKDRSEIMFRQHLVEDKGLHGGASYMDFLCYVHREIRQVLT</sequence>
<keyword evidence="5" id="KW-0813">Transport</keyword>
<accession>A0A8C7HA30</accession>
<dbReference type="Gene3D" id="3.40.20.10">
    <property type="entry name" value="Severin"/>
    <property type="match status" value="1"/>
</dbReference>
<feature type="domain" description="Sec23/Sec24 beta-sandwich" evidence="13">
    <location>
        <begin position="706"/>
        <end position="790"/>
    </location>
</feature>
<dbReference type="InterPro" id="IPR006896">
    <property type="entry name" value="Sec23/24_trunk_dom"/>
</dbReference>
<dbReference type="Gene3D" id="1.20.120.730">
    <property type="entry name" value="Sec23/Sec24 helical domain"/>
    <property type="match status" value="1"/>
</dbReference>
<feature type="domain" description="Sec23/Sec24 trunk" evidence="11">
    <location>
        <begin position="458"/>
        <end position="701"/>
    </location>
</feature>
<dbReference type="GO" id="GO:0005829">
    <property type="term" value="C:cytosol"/>
    <property type="evidence" value="ECO:0007669"/>
    <property type="project" value="UniProtKB-SubCell"/>
</dbReference>
<dbReference type="InterPro" id="IPR002492">
    <property type="entry name" value="Transposase_Tc1-like"/>
</dbReference>
<dbReference type="Pfam" id="PF08033">
    <property type="entry name" value="Sec23_BS"/>
    <property type="match status" value="1"/>
</dbReference>
<dbReference type="Pfam" id="PF04810">
    <property type="entry name" value="zf-Sec23_Sec24"/>
    <property type="match status" value="1"/>
</dbReference>
<keyword evidence="17" id="KW-1185">Reference proteome</keyword>
<feature type="domain" description="Gelsolin-like" evidence="8">
    <location>
        <begin position="924"/>
        <end position="996"/>
    </location>
</feature>
<evidence type="ECO:0000259" key="10">
    <source>
        <dbReference type="Pfam" id="PF04810"/>
    </source>
</evidence>
<feature type="domain" description="Tc1-like transposase DDE" evidence="14">
    <location>
        <begin position="148"/>
        <end position="288"/>
    </location>
</feature>
<dbReference type="GeneTree" id="ENSGT00950000182924"/>
<protein>
    <submittedName>
        <fullName evidence="16">SEC24 homolog D, COPII coat complex component</fullName>
    </submittedName>
</protein>
<comment type="subcellular location">
    <subcellularLocation>
        <location evidence="3">Cytoplasm</location>
        <location evidence="3">Cytosol</location>
    </subcellularLocation>
    <subcellularLocation>
        <location evidence="1">Cytoplasmic vesicle</location>
        <location evidence="1">COPII-coated vesicle membrane</location>
        <topology evidence="1">Peripheral membrane protein</topology>
        <orientation evidence="1">Cytoplasmic side</orientation>
    </subcellularLocation>
    <subcellularLocation>
        <location evidence="2">Endoplasmic reticulum membrane</location>
        <topology evidence="2">Peripheral membrane protein</topology>
        <orientation evidence="2">Cytoplasmic side</orientation>
    </subcellularLocation>
</comment>
<proteinExistence type="inferred from homology"/>
<dbReference type="GO" id="GO:0006313">
    <property type="term" value="P:DNA transposition"/>
    <property type="evidence" value="ECO:0007669"/>
    <property type="project" value="InterPro"/>
</dbReference>
<dbReference type="InterPro" id="IPR006895">
    <property type="entry name" value="Znf_Sec23_Sec24"/>
</dbReference>
<dbReference type="Ensembl" id="ENSOKIT00005057742.1">
    <property type="protein sequence ID" value="ENSOKIP00005054439.1"/>
    <property type="gene ID" value="ENSOKIG00005018397.1"/>
</dbReference>
<dbReference type="GO" id="GO:0070971">
    <property type="term" value="C:endoplasmic reticulum exit site"/>
    <property type="evidence" value="ECO:0007669"/>
    <property type="project" value="TreeGrafter"/>
</dbReference>
<feature type="domain" description="Zinc finger Sec23/Sec24-type" evidence="10">
    <location>
        <begin position="380"/>
        <end position="418"/>
    </location>
</feature>
<gene>
    <name evidence="16" type="primary">SEC24D</name>
    <name evidence="16" type="synonym">sec24d</name>
</gene>
<dbReference type="GO" id="GO:0090110">
    <property type="term" value="P:COPII-coated vesicle cargo loading"/>
    <property type="evidence" value="ECO:0007669"/>
    <property type="project" value="TreeGrafter"/>
</dbReference>
<dbReference type="InterPro" id="IPR007123">
    <property type="entry name" value="Gelsolin-like_dom"/>
</dbReference>
<dbReference type="CDD" id="cd01479">
    <property type="entry name" value="Sec24-like"/>
    <property type="match status" value="1"/>
</dbReference>
<dbReference type="GO" id="GO:0006886">
    <property type="term" value="P:intracellular protein transport"/>
    <property type="evidence" value="ECO:0007669"/>
    <property type="project" value="InterPro"/>
</dbReference>